<dbReference type="Proteomes" id="UP000220959">
    <property type="component" value="Unassembled WGS sequence"/>
</dbReference>
<accession>A0ACC9D186</accession>
<proteinExistence type="predicted"/>
<reference evidence="1 2" key="1">
    <citation type="journal article" date="2017" name="Front. Microbiol.">
        <title>New Insights into the Diversity of the Genus Faecalibacterium.</title>
        <authorList>
            <person name="Benevides L."/>
            <person name="Burman S."/>
            <person name="Martin R."/>
            <person name="Robert V."/>
            <person name="Thomas M."/>
            <person name="Miquel S."/>
            <person name="Chain F."/>
            <person name="Sokol H."/>
            <person name="Bermudez-Humaran L.G."/>
            <person name="Morrison M."/>
            <person name="Langella P."/>
            <person name="Azevedo V.A."/>
            <person name="Chatel J.M."/>
            <person name="Soares S."/>
        </authorList>
    </citation>
    <scope>NUCLEOTIDE SEQUENCE [LARGE SCALE GENOMIC DNA]</scope>
    <source>
        <strain evidence="2">CNCM I-4541</strain>
    </source>
</reference>
<evidence type="ECO:0000313" key="1">
    <source>
        <dbReference type="EMBL" id="PDX61792.1"/>
    </source>
</evidence>
<keyword evidence="2" id="KW-1185">Reference proteome</keyword>
<protein>
    <submittedName>
        <fullName evidence="1">Uncharacterized protein</fullName>
    </submittedName>
</protein>
<sequence length="66" mass="7772">MPRQVPQSATNAKLKIKFPLKMARTKWRPFKMVCLTKEMPQMDKSCHLRHFGEKDGGGFDFLRVFM</sequence>
<organism evidence="1 2">
    <name type="scientific">Faecalibacterium langellae</name>
    <dbReference type="NCBI Taxonomy" id="3435293"/>
    <lineage>
        <taxon>Bacteria</taxon>
        <taxon>Bacillati</taxon>
        <taxon>Bacillota</taxon>
        <taxon>Clostridia</taxon>
        <taxon>Eubacteriales</taxon>
        <taxon>Oscillospiraceae</taxon>
        <taxon>Faecalibacterium</taxon>
    </lineage>
</organism>
<name>A0ACC9D186_9FIRM</name>
<gene>
    <name evidence="1" type="ORF">CGS49_04000</name>
</gene>
<dbReference type="EMBL" id="NMTR01000011">
    <property type="protein sequence ID" value="PDX61792.1"/>
    <property type="molecule type" value="Genomic_DNA"/>
</dbReference>
<evidence type="ECO:0000313" key="2">
    <source>
        <dbReference type="Proteomes" id="UP000220959"/>
    </source>
</evidence>
<comment type="caution">
    <text evidence="1">The sequence shown here is derived from an EMBL/GenBank/DDBJ whole genome shotgun (WGS) entry which is preliminary data.</text>
</comment>